<reference evidence="2 3" key="1">
    <citation type="submission" date="2018-10" db="EMBL/GenBank/DDBJ databases">
        <title>Sphingobacterium sp. M05W1-28.</title>
        <authorList>
            <person name="Cai H."/>
        </authorList>
    </citation>
    <scope>NUCLEOTIDE SEQUENCE [LARGE SCALE GENOMIC DNA]</scope>
    <source>
        <strain evidence="2 3">M05W1-28</strain>
    </source>
</reference>
<dbReference type="EMBL" id="RBWS01000029">
    <property type="protein sequence ID" value="RKO68528.1"/>
    <property type="molecule type" value="Genomic_DNA"/>
</dbReference>
<accession>A0A420VQC2</accession>
<dbReference type="Proteomes" id="UP000282423">
    <property type="component" value="Unassembled WGS sequence"/>
</dbReference>
<gene>
    <name evidence="2" type="ORF">D7322_26700</name>
</gene>
<dbReference type="RefSeq" id="WP_121127223.1">
    <property type="nucleotide sequence ID" value="NZ_RBWS01000029.1"/>
</dbReference>
<evidence type="ECO:0000313" key="2">
    <source>
        <dbReference type="EMBL" id="RKO68528.1"/>
    </source>
</evidence>
<name>A0A420VQC2_9SPHI</name>
<keyword evidence="1" id="KW-0812">Transmembrane</keyword>
<evidence type="ECO:0000256" key="1">
    <source>
        <dbReference type="SAM" id="Phobius"/>
    </source>
</evidence>
<sequence length="370" mass="43351">MFEYFQKAVRDGYLDLKENRKLDFSREWPSTGDLKNWSIQCFEKGLSPEDEVVFTDFFREKDEKKQQKLLGKSLKEIVKVSETDKFRALRNFIIGDTKRSPERDVVKFLAILINFQPRPYDFNYWNSLQSDTTISCKHSLHRNKESDDHNCNNENCSDDNKDAISNDLTNPEEVPNAIVAKKNDSNHSSAICEEENKVEIEEVFLTKNNPTAVSEVLEKGEKLRVRTEKKPFIQKNKYTLRFAGIASLIVAIFFAVHYLTPEDCMCWNGERYIEVDCQDKTQRYRVIGLDQEKLEHFRKITRPDTLGIKDMGTIWYSKIDNEIEFFTAPGYHPIQTMRSLKATTKHIFETYAGQRTENNQNKQYGIMQKQ</sequence>
<proteinExistence type="predicted"/>
<keyword evidence="1" id="KW-1133">Transmembrane helix</keyword>
<protein>
    <submittedName>
        <fullName evidence="2">Uncharacterized protein</fullName>
    </submittedName>
</protein>
<organism evidence="2 3">
    <name type="scientific">Sphingobacterium puteale</name>
    <dbReference type="NCBI Taxonomy" id="2420510"/>
    <lineage>
        <taxon>Bacteria</taxon>
        <taxon>Pseudomonadati</taxon>
        <taxon>Bacteroidota</taxon>
        <taxon>Sphingobacteriia</taxon>
        <taxon>Sphingobacteriales</taxon>
        <taxon>Sphingobacteriaceae</taxon>
        <taxon>Sphingobacterium</taxon>
    </lineage>
</organism>
<dbReference type="AlphaFoldDB" id="A0A420VQC2"/>
<keyword evidence="3" id="KW-1185">Reference proteome</keyword>
<keyword evidence="1" id="KW-0472">Membrane</keyword>
<comment type="caution">
    <text evidence="2">The sequence shown here is derived from an EMBL/GenBank/DDBJ whole genome shotgun (WGS) entry which is preliminary data.</text>
</comment>
<evidence type="ECO:0000313" key="3">
    <source>
        <dbReference type="Proteomes" id="UP000282423"/>
    </source>
</evidence>
<feature type="transmembrane region" description="Helical" evidence="1">
    <location>
        <begin position="238"/>
        <end position="259"/>
    </location>
</feature>
<dbReference type="OrthoDB" id="1340494at2"/>